<dbReference type="KEGG" id="cdet:87952098"/>
<dbReference type="GeneID" id="87952098"/>
<dbReference type="RefSeq" id="XP_062787805.1">
    <property type="nucleotide sequence ID" value="XM_062931754.1"/>
</dbReference>
<accession>A0AAX4J595</accession>
<dbReference type="AlphaFoldDB" id="A0AAX4J595"/>
<proteinExistence type="predicted"/>
<dbReference type="EMBL" id="CP137316">
    <property type="protein sequence ID" value="WQF90585.1"/>
    <property type="molecule type" value="Genomic_DNA"/>
</dbReference>
<evidence type="ECO:0008006" key="3">
    <source>
        <dbReference type="Google" id="ProtNLM"/>
    </source>
</evidence>
<evidence type="ECO:0000313" key="2">
    <source>
        <dbReference type="Proteomes" id="UP001322277"/>
    </source>
</evidence>
<protein>
    <recommendedName>
        <fullName evidence="3">Secreted protein</fullName>
    </recommendedName>
</protein>
<name>A0AAX4J595_9PEZI</name>
<sequence length="75" mass="8949">MALLKHKLPLTPRQWLLLRLSICYAPTPCVFHNCRRHFTTMDLYPCANRYKHGVDCPVWVYVHNARCEDCVVYNR</sequence>
<evidence type="ECO:0000313" key="1">
    <source>
        <dbReference type="EMBL" id="WQF90585.1"/>
    </source>
</evidence>
<organism evidence="1 2">
    <name type="scientific">Colletotrichum destructivum</name>
    <dbReference type="NCBI Taxonomy" id="34406"/>
    <lineage>
        <taxon>Eukaryota</taxon>
        <taxon>Fungi</taxon>
        <taxon>Dikarya</taxon>
        <taxon>Ascomycota</taxon>
        <taxon>Pezizomycotina</taxon>
        <taxon>Sordariomycetes</taxon>
        <taxon>Hypocreomycetidae</taxon>
        <taxon>Glomerellales</taxon>
        <taxon>Glomerellaceae</taxon>
        <taxon>Colletotrichum</taxon>
        <taxon>Colletotrichum destructivum species complex</taxon>
    </lineage>
</organism>
<gene>
    <name evidence="1" type="ORF">CDEST_15599</name>
</gene>
<reference evidence="2" key="1">
    <citation type="journal article" date="2023" name="bioRxiv">
        <title>Complete genome of the Medicago anthracnose fungus, Colletotrichum destructivum, reveals a mini-chromosome-like region within a core chromosome.</title>
        <authorList>
            <person name="Lapalu N."/>
            <person name="Simon A."/>
            <person name="Lu A."/>
            <person name="Plaumann P.-L."/>
            <person name="Amselem J."/>
            <person name="Pigne S."/>
            <person name="Auger A."/>
            <person name="Koch C."/>
            <person name="Dallery J.-F."/>
            <person name="O'Connell R.J."/>
        </authorList>
    </citation>
    <scope>NUCLEOTIDE SEQUENCE [LARGE SCALE GENOMIC DNA]</scope>
    <source>
        <strain evidence="2">CBS 520.97</strain>
    </source>
</reference>
<keyword evidence="2" id="KW-1185">Reference proteome</keyword>
<dbReference type="Proteomes" id="UP001322277">
    <property type="component" value="Chromosome 12"/>
</dbReference>